<dbReference type="InterPro" id="IPR045584">
    <property type="entry name" value="Pilin-like"/>
</dbReference>
<reference evidence="3 4" key="1">
    <citation type="journal article" date="2019" name="Int. J. Syst. Evol. Microbiol.">
        <title>Capsulimonas corticalis gen. nov., sp. nov., an aerobic capsulated bacterium, of a novel bacterial order, Capsulimonadales ord. nov., of the class Armatimonadia of the phylum Armatimonadetes.</title>
        <authorList>
            <person name="Li J."/>
            <person name="Kudo C."/>
            <person name="Tonouchi A."/>
        </authorList>
    </citation>
    <scope>NUCLEOTIDE SEQUENCE [LARGE SCALE GENOMIC DNA]</scope>
    <source>
        <strain evidence="3 4">AX-7</strain>
    </source>
</reference>
<evidence type="ECO:0000256" key="2">
    <source>
        <dbReference type="SAM" id="Phobius"/>
    </source>
</evidence>
<dbReference type="Proteomes" id="UP000287394">
    <property type="component" value="Chromosome"/>
</dbReference>
<dbReference type="EMBL" id="AP025739">
    <property type="protein sequence ID" value="BDI32062.1"/>
    <property type="molecule type" value="Genomic_DNA"/>
</dbReference>
<feature type="transmembrane region" description="Helical" evidence="2">
    <location>
        <begin position="12"/>
        <end position="33"/>
    </location>
</feature>
<dbReference type="RefSeq" id="WP_119324978.1">
    <property type="nucleotide sequence ID" value="NZ_AP025739.1"/>
</dbReference>
<organism evidence="3 4">
    <name type="scientific">Capsulimonas corticalis</name>
    <dbReference type="NCBI Taxonomy" id="2219043"/>
    <lineage>
        <taxon>Bacteria</taxon>
        <taxon>Bacillati</taxon>
        <taxon>Armatimonadota</taxon>
        <taxon>Armatimonadia</taxon>
        <taxon>Capsulimonadales</taxon>
        <taxon>Capsulimonadaceae</taxon>
        <taxon>Capsulimonas</taxon>
    </lineage>
</organism>
<dbReference type="Pfam" id="PF07596">
    <property type="entry name" value="SBP_bac_10"/>
    <property type="match status" value="1"/>
</dbReference>
<dbReference type="AlphaFoldDB" id="A0A402D6D8"/>
<evidence type="ECO:0000313" key="4">
    <source>
        <dbReference type="Proteomes" id="UP000287394"/>
    </source>
</evidence>
<proteinExistence type="predicted"/>
<dbReference type="InterPro" id="IPR012902">
    <property type="entry name" value="N_methyl_site"/>
</dbReference>
<sequence length="280" mass="29390">MNVRKTSGFTLIELLVVIAIIAILAAILFPVFAKAREKARQTSCASNQKQLGLAFLQYVQDNDETYPCGQYQAGGPGGNSGEGWAGQIYPYLKAKGVLTCPDDPTTPPLGSIAISYAMNVHLDEKSDQDPGAYSFYNPGVVTLASLNAPASTVCLFEVTGSYETGTNGVPTLPDYHSPVGFGWPYNGPYGAAAYATGNMSAPFSPASNSITPYHTEGANWLACDGHVKWLRGTAVSNGENAANSSPSEPGHPAWGSVPACGTDSMSDDSGRKLAMTFSTI</sequence>
<name>A0A402D6D8_9BACT</name>
<dbReference type="Pfam" id="PF07963">
    <property type="entry name" value="N_methyl"/>
    <property type="match status" value="1"/>
</dbReference>
<keyword evidence="4" id="KW-1185">Reference proteome</keyword>
<dbReference type="SUPFAM" id="SSF54523">
    <property type="entry name" value="Pili subunits"/>
    <property type="match status" value="1"/>
</dbReference>
<evidence type="ECO:0000256" key="1">
    <source>
        <dbReference type="SAM" id="MobiDB-lite"/>
    </source>
</evidence>
<protein>
    <submittedName>
        <fullName evidence="3">Uncharacterized protein</fullName>
    </submittedName>
</protein>
<dbReference type="InterPro" id="IPR011453">
    <property type="entry name" value="DUF1559"/>
</dbReference>
<accession>A0A402D6D8</accession>
<dbReference type="PANTHER" id="PTHR30093">
    <property type="entry name" value="GENERAL SECRETION PATHWAY PROTEIN G"/>
    <property type="match status" value="1"/>
</dbReference>
<feature type="region of interest" description="Disordered" evidence="1">
    <location>
        <begin position="238"/>
        <end position="267"/>
    </location>
</feature>
<keyword evidence="2" id="KW-0812">Transmembrane</keyword>
<feature type="compositionally biased region" description="Polar residues" evidence="1">
    <location>
        <begin position="238"/>
        <end position="247"/>
    </location>
</feature>
<keyword evidence="2" id="KW-0472">Membrane</keyword>
<dbReference type="NCBIfam" id="TIGR02532">
    <property type="entry name" value="IV_pilin_GFxxxE"/>
    <property type="match status" value="1"/>
</dbReference>
<dbReference type="PROSITE" id="PS00409">
    <property type="entry name" value="PROKAR_NTER_METHYL"/>
    <property type="match status" value="1"/>
</dbReference>
<dbReference type="KEGG" id="ccot:CCAX7_41130"/>
<evidence type="ECO:0000313" key="3">
    <source>
        <dbReference type="EMBL" id="BDI32062.1"/>
    </source>
</evidence>
<gene>
    <name evidence="3" type="ORF">CCAX7_41130</name>
</gene>
<keyword evidence="2" id="KW-1133">Transmembrane helix</keyword>
<dbReference type="Gene3D" id="3.30.700.10">
    <property type="entry name" value="Glycoprotein, Type 4 Pilin"/>
    <property type="match status" value="1"/>
</dbReference>